<keyword evidence="2" id="KW-0808">Transferase</keyword>
<evidence type="ECO:0000256" key="2">
    <source>
        <dbReference type="ARBA" id="ARBA00022679"/>
    </source>
</evidence>
<name>A0A929MT26_ABIDE</name>
<comment type="caution">
    <text evidence="4">The sequence shown here is derived from an EMBL/GenBank/DDBJ whole genome shotgun (WGS) entry which is preliminary data.</text>
</comment>
<dbReference type="Pfam" id="PF01501">
    <property type="entry name" value="Glyco_transf_8"/>
    <property type="match status" value="1"/>
</dbReference>
<dbReference type="InterPro" id="IPR050748">
    <property type="entry name" value="Glycosyltrans_8_dom-fam"/>
</dbReference>
<evidence type="ECO:0000313" key="5">
    <source>
        <dbReference type="Proteomes" id="UP000757900"/>
    </source>
</evidence>
<dbReference type="SUPFAM" id="SSF53448">
    <property type="entry name" value="Nucleotide-diphospho-sugar transferases"/>
    <property type="match status" value="1"/>
</dbReference>
<dbReference type="Proteomes" id="UP000757900">
    <property type="component" value="Unassembled WGS sequence"/>
</dbReference>
<dbReference type="CDD" id="cd04194">
    <property type="entry name" value="GT8_A4GalT_like"/>
    <property type="match status" value="1"/>
</dbReference>
<dbReference type="InterPro" id="IPR029044">
    <property type="entry name" value="Nucleotide-diphossugar_trans"/>
</dbReference>
<organism evidence="4 5">
    <name type="scientific">Abiotrophia defectiva</name>
    <name type="common">Streptococcus defectivus</name>
    <dbReference type="NCBI Taxonomy" id="46125"/>
    <lineage>
        <taxon>Bacteria</taxon>
        <taxon>Bacillati</taxon>
        <taxon>Bacillota</taxon>
        <taxon>Bacilli</taxon>
        <taxon>Lactobacillales</taxon>
        <taxon>Aerococcaceae</taxon>
        <taxon>Abiotrophia</taxon>
    </lineage>
</organism>
<dbReference type="Gene3D" id="3.90.550.10">
    <property type="entry name" value="Spore Coat Polysaccharide Biosynthesis Protein SpsA, Chain A"/>
    <property type="match status" value="1"/>
</dbReference>
<evidence type="ECO:0000256" key="1">
    <source>
        <dbReference type="ARBA" id="ARBA00022676"/>
    </source>
</evidence>
<accession>A0A929MT26</accession>
<sequence length="315" mass="36122">MNIVYATSDNFVDILAVSLASLYETNAHLKLRVWILSYGVTEANKAKLDRLASRYGQTSIEWLEDMTLPAKLQSDRGSLSQFGRLFLGTILPESVHQVLYLDGDTVIKGPLDQLVETPFDGAIVMGVSDTFNKQYKQVLGIPADRPMFNSGVLWIDLDAWRQDKIEDKFIAIIQKFQGKVLQADLGILNAALYDRYKQVHPRFNAMTIFYDFDYRSMLAFKQPVNYYSEAILEEAKAQPVVRHFTTCFASKRPWVEGSQVAGVEDFKRYYQGAYIQQEEGLMTRLNRKLPQGLFAPILGFIQSQVRPRLYRYLKK</sequence>
<protein>
    <submittedName>
        <fullName evidence="4">Glycosyltransferase family 8 protein</fullName>
    </submittedName>
</protein>
<dbReference type="PANTHER" id="PTHR13778:SF47">
    <property type="entry name" value="LIPOPOLYSACCHARIDE 1,3-GALACTOSYLTRANSFERASE"/>
    <property type="match status" value="1"/>
</dbReference>
<gene>
    <name evidence="4" type="ORF">HXK00_03650</name>
</gene>
<evidence type="ECO:0000313" key="4">
    <source>
        <dbReference type="EMBL" id="MBF0934724.1"/>
    </source>
</evidence>
<proteinExistence type="predicted"/>
<keyword evidence="1" id="KW-0328">Glycosyltransferase</keyword>
<dbReference type="GO" id="GO:0016757">
    <property type="term" value="F:glycosyltransferase activity"/>
    <property type="evidence" value="ECO:0007669"/>
    <property type="project" value="UniProtKB-KW"/>
</dbReference>
<dbReference type="InterPro" id="IPR002495">
    <property type="entry name" value="Glyco_trans_8"/>
</dbReference>
<dbReference type="PANTHER" id="PTHR13778">
    <property type="entry name" value="GLYCOSYLTRANSFERASE 8 DOMAIN-CONTAINING PROTEIN"/>
    <property type="match status" value="1"/>
</dbReference>
<dbReference type="GO" id="GO:0046872">
    <property type="term" value="F:metal ion binding"/>
    <property type="evidence" value="ECO:0007669"/>
    <property type="project" value="UniProtKB-KW"/>
</dbReference>
<keyword evidence="3" id="KW-0479">Metal-binding</keyword>
<dbReference type="AlphaFoldDB" id="A0A929MT26"/>
<evidence type="ECO:0000256" key="3">
    <source>
        <dbReference type="ARBA" id="ARBA00022723"/>
    </source>
</evidence>
<reference evidence="4" key="1">
    <citation type="submission" date="2020-04" db="EMBL/GenBank/DDBJ databases">
        <title>Deep metagenomics examines the oral microbiome during advanced dental caries in children, revealing novel taxa and co-occurrences with host molecules.</title>
        <authorList>
            <person name="Baker J.L."/>
            <person name="Morton J.T."/>
            <person name="Dinis M."/>
            <person name="Alvarez R."/>
            <person name="Tran N.C."/>
            <person name="Knight R."/>
            <person name="Edlund A."/>
        </authorList>
    </citation>
    <scope>NUCLEOTIDE SEQUENCE</scope>
    <source>
        <strain evidence="4">JCVI_23_bin.16</strain>
    </source>
</reference>
<dbReference type="EMBL" id="JABZFV010000058">
    <property type="protein sequence ID" value="MBF0934724.1"/>
    <property type="molecule type" value="Genomic_DNA"/>
</dbReference>